<name>A0A0L0F926_9EUKA</name>
<dbReference type="Proteomes" id="UP000054560">
    <property type="component" value="Unassembled WGS sequence"/>
</dbReference>
<organism evidence="2 3">
    <name type="scientific">Sphaeroforma arctica JP610</name>
    <dbReference type="NCBI Taxonomy" id="667725"/>
    <lineage>
        <taxon>Eukaryota</taxon>
        <taxon>Ichthyosporea</taxon>
        <taxon>Ichthyophonida</taxon>
        <taxon>Sphaeroforma</taxon>
    </lineage>
</organism>
<evidence type="ECO:0000259" key="1">
    <source>
        <dbReference type="PROSITE" id="PS51545"/>
    </source>
</evidence>
<dbReference type="RefSeq" id="XP_014147126.1">
    <property type="nucleotide sequence ID" value="XM_014291651.1"/>
</dbReference>
<dbReference type="InterPro" id="IPR001263">
    <property type="entry name" value="PI3K_accessory_dom"/>
</dbReference>
<reference evidence="2 3" key="1">
    <citation type="submission" date="2011-02" db="EMBL/GenBank/DDBJ databases">
        <title>The Genome Sequence of Sphaeroforma arctica JP610.</title>
        <authorList>
            <consortium name="The Broad Institute Genome Sequencing Platform"/>
            <person name="Russ C."/>
            <person name="Cuomo C."/>
            <person name="Young S.K."/>
            <person name="Zeng Q."/>
            <person name="Gargeya S."/>
            <person name="Alvarado L."/>
            <person name="Berlin A."/>
            <person name="Chapman S.B."/>
            <person name="Chen Z."/>
            <person name="Freedman E."/>
            <person name="Gellesch M."/>
            <person name="Goldberg J."/>
            <person name="Griggs A."/>
            <person name="Gujja S."/>
            <person name="Heilman E."/>
            <person name="Heiman D."/>
            <person name="Howarth C."/>
            <person name="Mehta T."/>
            <person name="Neiman D."/>
            <person name="Pearson M."/>
            <person name="Roberts A."/>
            <person name="Saif S."/>
            <person name="Shea T."/>
            <person name="Shenoy N."/>
            <person name="Sisk P."/>
            <person name="Stolte C."/>
            <person name="Sykes S."/>
            <person name="White J."/>
            <person name="Yandava C."/>
            <person name="Burger G."/>
            <person name="Gray M.W."/>
            <person name="Holland P.W.H."/>
            <person name="King N."/>
            <person name="Lang F.B.F."/>
            <person name="Roger A.J."/>
            <person name="Ruiz-Trillo I."/>
            <person name="Haas B."/>
            <person name="Nusbaum C."/>
            <person name="Birren B."/>
        </authorList>
    </citation>
    <scope>NUCLEOTIDE SEQUENCE [LARGE SCALE GENOMIC DNA]</scope>
    <source>
        <strain evidence="2 3">JP610</strain>
    </source>
</reference>
<dbReference type="EMBL" id="KQ245907">
    <property type="protein sequence ID" value="KNC73224.1"/>
    <property type="molecule type" value="Genomic_DNA"/>
</dbReference>
<evidence type="ECO:0000313" key="2">
    <source>
        <dbReference type="EMBL" id="KNC73224.1"/>
    </source>
</evidence>
<dbReference type="AlphaFoldDB" id="A0A0L0F926"/>
<dbReference type="SUPFAM" id="SSF48371">
    <property type="entry name" value="ARM repeat"/>
    <property type="match status" value="1"/>
</dbReference>
<dbReference type="STRING" id="667725.A0A0L0F926"/>
<dbReference type="OrthoDB" id="67688at2759"/>
<dbReference type="PROSITE" id="PS51545">
    <property type="entry name" value="PIK_HELICAL"/>
    <property type="match status" value="1"/>
</dbReference>
<accession>A0A0L0F926</accession>
<dbReference type="InterPro" id="IPR042236">
    <property type="entry name" value="PI3K_accessory_sf"/>
</dbReference>
<gene>
    <name evidence="2" type="ORF">SARC_14216</name>
</gene>
<protein>
    <recommendedName>
        <fullName evidence="1">PIK helical domain-containing protein</fullName>
    </recommendedName>
</protein>
<sequence>RLKLYLLQLVQALKHENWVVDTDADSRESELAAFLISRSVQNFTLGNRFYWYLTVEMNDDNIANKEHTQMYTAVRQAFTTELEKTPGSAEM</sequence>
<evidence type="ECO:0000313" key="3">
    <source>
        <dbReference type="Proteomes" id="UP000054560"/>
    </source>
</evidence>
<proteinExistence type="predicted"/>
<dbReference type="InterPro" id="IPR016024">
    <property type="entry name" value="ARM-type_fold"/>
</dbReference>
<feature type="non-terminal residue" evidence="2">
    <location>
        <position position="1"/>
    </location>
</feature>
<feature type="domain" description="PIK helical" evidence="1">
    <location>
        <begin position="1"/>
        <end position="77"/>
    </location>
</feature>
<keyword evidence="3" id="KW-1185">Reference proteome</keyword>
<dbReference type="GeneID" id="25914720"/>
<dbReference type="Gene3D" id="1.25.40.70">
    <property type="entry name" value="Phosphatidylinositol 3-kinase, accessory domain (PIK)"/>
    <property type="match status" value="1"/>
</dbReference>
<dbReference type="Pfam" id="PF00613">
    <property type="entry name" value="PI3Ka"/>
    <property type="match status" value="1"/>
</dbReference>
<feature type="non-terminal residue" evidence="2">
    <location>
        <position position="91"/>
    </location>
</feature>